<dbReference type="Gene3D" id="3.30.870.10">
    <property type="entry name" value="Endonuclease Chain A"/>
    <property type="match status" value="1"/>
</dbReference>
<dbReference type="EMBL" id="JARBDR010000337">
    <property type="protein sequence ID" value="KAJ8314638.1"/>
    <property type="molecule type" value="Genomic_DNA"/>
</dbReference>
<feature type="region of interest" description="Disordered" evidence="7">
    <location>
        <begin position="920"/>
        <end position="942"/>
    </location>
</feature>
<keyword evidence="10" id="KW-1185">Reference proteome</keyword>
<dbReference type="InterPro" id="IPR015679">
    <property type="entry name" value="PLipase_D_fam"/>
</dbReference>
<keyword evidence="5" id="KW-0442">Lipid degradation</keyword>
<keyword evidence="4" id="KW-0378">Hydrolase</keyword>
<feature type="region of interest" description="Disordered" evidence="7">
    <location>
        <begin position="804"/>
        <end position="903"/>
    </location>
</feature>
<comment type="caution">
    <text evidence="9">The sequence shown here is derived from an EMBL/GenBank/DDBJ whole genome shotgun (WGS) entry which is preliminary data.</text>
</comment>
<keyword evidence="3" id="KW-0677">Repeat</keyword>
<evidence type="ECO:0000256" key="7">
    <source>
        <dbReference type="SAM" id="MobiDB-lite"/>
    </source>
</evidence>
<name>A0ABQ9FG30_TEGGR</name>
<organism evidence="9 10">
    <name type="scientific">Tegillarca granosa</name>
    <name type="common">Malaysian cockle</name>
    <name type="synonym">Anadara granosa</name>
    <dbReference type="NCBI Taxonomy" id="220873"/>
    <lineage>
        <taxon>Eukaryota</taxon>
        <taxon>Metazoa</taxon>
        <taxon>Spiralia</taxon>
        <taxon>Lophotrochozoa</taxon>
        <taxon>Mollusca</taxon>
        <taxon>Bivalvia</taxon>
        <taxon>Autobranchia</taxon>
        <taxon>Pteriomorphia</taxon>
        <taxon>Arcoida</taxon>
        <taxon>Arcoidea</taxon>
        <taxon>Arcidae</taxon>
        <taxon>Tegillarca</taxon>
    </lineage>
</organism>
<feature type="domain" description="PLD phosphodiesterase" evidence="8">
    <location>
        <begin position="420"/>
        <end position="447"/>
    </location>
</feature>
<dbReference type="SMART" id="SM00155">
    <property type="entry name" value="PLDc"/>
    <property type="match status" value="1"/>
</dbReference>
<dbReference type="PANTHER" id="PTHR18896:SF76">
    <property type="entry name" value="PHOSPHOLIPASE"/>
    <property type="match status" value="1"/>
</dbReference>
<dbReference type="Pfam" id="PF00614">
    <property type="entry name" value="PLDc"/>
    <property type="match status" value="1"/>
</dbReference>
<evidence type="ECO:0000256" key="6">
    <source>
        <dbReference type="ARBA" id="ARBA00023098"/>
    </source>
</evidence>
<gene>
    <name evidence="9" type="ORF">KUTeg_006788</name>
</gene>
<evidence type="ECO:0000256" key="2">
    <source>
        <dbReference type="ARBA" id="ARBA00012027"/>
    </source>
</evidence>
<feature type="compositionally biased region" description="Polar residues" evidence="7">
    <location>
        <begin position="744"/>
        <end position="772"/>
    </location>
</feature>
<feature type="compositionally biased region" description="Basic and acidic residues" evidence="7">
    <location>
        <begin position="804"/>
        <end position="813"/>
    </location>
</feature>
<reference evidence="9 10" key="1">
    <citation type="submission" date="2022-12" db="EMBL/GenBank/DDBJ databases">
        <title>Chromosome-level genome of Tegillarca granosa.</title>
        <authorList>
            <person name="Kim J."/>
        </authorList>
    </citation>
    <scope>NUCLEOTIDE SEQUENCE [LARGE SCALE GENOMIC DNA]</scope>
    <source>
        <strain evidence="9">Teg-2019</strain>
        <tissue evidence="9">Adductor muscle</tissue>
    </source>
</reference>
<evidence type="ECO:0000259" key="8">
    <source>
        <dbReference type="PROSITE" id="PS50035"/>
    </source>
</evidence>
<keyword evidence="6" id="KW-0443">Lipid metabolism</keyword>
<dbReference type="InterPro" id="IPR001736">
    <property type="entry name" value="PLipase_D/transphosphatidylase"/>
</dbReference>
<dbReference type="PROSITE" id="PS50035">
    <property type="entry name" value="PLD"/>
    <property type="match status" value="1"/>
</dbReference>
<dbReference type="PANTHER" id="PTHR18896">
    <property type="entry name" value="PHOSPHOLIPASE D"/>
    <property type="match status" value="1"/>
</dbReference>
<dbReference type="Proteomes" id="UP001217089">
    <property type="component" value="Unassembled WGS sequence"/>
</dbReference>
<evidence type="ECO:0000256" key="1">
    <source>
        <dbReference type="ARBA" id="ARBA00000798"/>
    </source>
</evidence>
<evidence type="ECO:0000256" key="4">
    <source>
        <dbReference type="ARBA" id="ARBA00022801"/>
    </source>
</evidence>
<feature type="region of interest" description="Disordered" evidence="7">
    <location>
        <begin position="736"/>
        <end position="777"/>
    </location>
</feature>
<dbReference type="CDD" id="cd01254">
    <property type="entry name" value="PH_PLD"/>
    <property type="match status" value="1"/>
</dbReference>
<proteinExistence type="predicted"/>
<evidence type="ECO:0000313" key="9">
    <source>
        <dbReference type="EMBL" id="KAJ8314638.1"/>
    </source>
</evidence>
<dbReference type="EC" id="3.1.4.4" evidence="2"/>
<dbReference type="SUPFAM" id="SSF64268">
    <property type="entry name" value="PX domain"/>
    <property type="match status" value="1"/>
</dbReference>
<evidence type="ECO:0000313" key="10">
    <source>
        <dbReference type="Proteomes" id="UP001217089"/>
    </source>
</evidence>
<feature type="compositionally biased region" description="Polar residues" evidence="7">
    <location>
        <begin position="836"/>
        <end position="867"/>
    </location>
</feature>
<sequence length="1026" mass="116555">MMAEADRLMASYTDGSHSGRSLPQFLRSFSIVSDQDSDFEELPDFTADQDFPDGPTDLFHDPNDSGTKDPFRSIQVKPLPFTALRPSVWMRNIPVLVQIKGSEKHEAHIKILNPNLYTVQISHGDFQWTVRRRYKHFANLHQQLSLFRITHKIPMPSRTHRERRQSMHGRRNKVPRFPKKPDFLVRDIEKRKLKFLEVSHLSFRKKLGKKRKEGAIMKCSGGRQISVGCCGCFGKWLVVKDSFIAYVRPSDGVICDVMLMDTAFNVEIGLQATGAHHGIQIQNLNRNLLAKAWTHRKAEEWKKSIIEAANTTGKDYTHTNRFESFAPVRDSSYARWFVDGSSLSPEIYLKRPITEGNHWRLDVILERKAKQGVKVYILLYKEMSIALNIQSIYSKHVLVEKCPENIKIMRHPDHGAGGVLLWAHHEKIVAIDQKIAFLGGFDLCYGRWDDEKHRLTDLGCIVYDTTGMAEETEDMLKWTEECNNCYIGSTLQPSPCPDCCCSRDVPNTKNCCYKASVNNKNDDKDNAFMQSIPLYFLAALASLVDKDELNESVDLPGISIAIRPPSPVSPEVQKAIDESVVLERERKIIRIDSSAQNLEDLNKNLECSFNDNSDNDSNNECVCSRSRAESKHSYSNSSLEDDEYSAMLKNDSKEIENERLASEHNKIVSVTVHHECDDNSRGFPKDISGNSLNHVEKDVNLPKNNVLANSKDILNKVEKEHKVTFFDVVEEMRGVKKNEEEQNLTKANANQGTESKSFNVNKKNTYQSSKETASSDIIPHIDPSIDAVDSSDSSVLLLSYTKLDDSSDKKPETENNAQNLNKLNSSTGGESHKEFQSSMDETSQQGSKSYGATDSVTDKSLNSSGNRESWARRKLRQSFNKAKEQNNNEGISNMDETDASGEQARNRWKLVLNVQKFHSAVRQPQAKTPLPESEKDKPAAVTPSRISMRWRHNLQDRLSQRRDRYVEMTEECNNCFIGSTLQPSPCPDCCCSRDVPNTKNCCYKASVNNKNDDKDNAKQKIYTRQR</sequence>
<dbReference type="SUPFAM" id="SSF56024">
    <property type="entry name" value="Phospholipase D/nuclease"/>
    <property type="match status" value="1"/>
</dbReference>
<dbReference type="InterPro" id="IPR036871">
    <property type="entry name" value="PX_dom_sf"/>
</dbReference>
<accession>A0ABQ9FG30</accession>
<protein>
    <recommendedName>
        <fullName evidence="2">phospholipase D</fullName>
        <ecNumber evidence="2">3.1.4.4</ecNumber>
    </recommendedName>
</protein>
<feature type="compositionally biased region" description="Polar residues" evidence="7">
    <location>
        <begin position="814"/>
        <end position="829"/>
    </location>
</feature>
<dbReference type="Gene3D" id="3.30.1520.10">
    <property type="entry name" value="Phox-like domain"/>
    <property type="match status" value="1"/>
</dbReference>
<evidence type="ECO:0000256" key="3">
    <source>
        <dbReference type="ARBA" id="ARBA00022737"/>
    </source>
</evidence>
<comment type="catalytic activity">
    <reaction evidence="1">
        <text>a 1,2-diacyl-sn-glycero-3-phosphocholine + H2O = a 1,2-diacyl-sn-glycero-3-phosphate + choline + H(+)</text>
        <dbReference type="Rhea" id="RHEA:14445"/>
        <dbReference type="ChEBI" id="CHEBI:15354"/>
        <dbReference type="ChEBI" id="CHEBI:15377"/>
        <dbReference type="ChEBI" id="CHEBI:15378"/>
        <dbReference type="ChEBI" id="CHEBI:57643"/>
        <dbReference type="ChEBI" id="CHEBI:58608"/>
        <dbReference type="EC" id="3.1.4.4"/>
    </reaction>
</comment>
<evidence type="ECO:0000256" key="5">
    <source>
        <dbReference type="ARBA" id="ARBA00022963"/>
    </source>
</evidence>